<reference evidence="3 4" key="1">
    <citation type="submission" date="2020-02" db="EMBL/GenBank/DDBJ databases">
        <title>Draft genome sequence of Haematococcus lacustris strain NIES-144.</title>
        <authorList>
            <person name="Morimoto D."/>
            <person name="Nakagawa S."/>
            <person name="Yoshida T."/>
            <person name="Sawayama S."/>
        </authorList>
    </citation>
    <scope>NUCLEOTIDE SEQUENCE [LARGE SCALE GENOMIC DNA]</scope>
    <source>
        <strain evidence="3 4">NIES-144</strain>
    </source>
</reference>
<dbReference type="PANTHER" id="PTHR47992">
    <property type="entry name" value="PROTEIN PHOSPHATASE"/>
    <property type="match status" value="1"/>
</dbReference>
<feature type="region of interest" description="Disordered" evidence="1">
    <location>
        <begin position="80"/>
        <end position="101"/>
    </location>
</feature>
<dbReference type="AlphaFoldDB" id="A0A699Z2J8"/>
<keyword evidence="4" id="KW-1185">Reference proteome</keyword>
<dbReference type="Pfam" id="PF00481">
    <property type="entry name" value="PP2C"/>
    <property type="match status" value="1"/>
</dbReference>
<dbReference type="EMBL" id="BLLF01001051">
    <property type="protein sequence ID" value="GFH16787.1"/>
    <property type="molecule type" value="Genomic_DNA"/>
</dbReference>
<organism evidence="3 4">
    <name type="scientific">Haematococcus lacustris</name>
    <name type="common">Green alga</name>
    <name type="synonym">Haematococcus pluvialis</name>
    <dbReference type="NCBI Taxonomy" id="44745"/>
    <lineage>
        <taxon>Eukaryota</taxon>
        <taxon>Viridiplantae</taxon>
        <taxon>Chlorophyta</taxon>
        <taxon>core chlorophytes</taxon>
        <taxon>Chlorophyceae</taxon>
        <taxon>CS clade</taxon>
        <taxon>Chlamydomonadales</taxon>
        <taxon>Haematococcaceae</taxon>
        <taxon>Haematococcus</taxon>
    </lineage>
</organism>
<dbReference type="Gene3D" id="3.60.40.10">
    <property type="entry name" value="PPM-type phosphatase domain"/>
    <property type="match status" value="1"/>
</dbReference>
<dbReference type="Proteomes" id="UP000485058">
    <property type="component" value="Unassembled WGS sequence"/>
</dbReference>
<accession>A0A699Z2J8</accession>
<evidence type="ECO:0000313" key="3">
    <source>
        <dbReference type="EMBL" id="GFH16787.1"/>
    </source>
</evidence>
<dbReference type="GO" id="GO:0004722">
    <property type="term" value="F:protein serine/threonine phosphatase activity"/>
    <property type="evidence" value="ECO:0007669"/>
    <property type="project" value="InterPro"/>
</dbReference>
<dbReference type="InterPro" id="IPR036457">
    <property type="entry name" value="PPM-type-like_dom_sf"/>
</dbReference>
<evidence type="ECO:0000259" key="2">
    <source>
        <dbReference type="PROSITE" id="PS51746"/>
    </source>
</evidence>
<proteinExistence type="predicted"/>
<evidence type="ECO:0000313" key="4">
    <source>
        <dbReference type="Proteomes" id="UP000485058"/>
    </source>
</evidence>
<evidence type="ECO:0000256" key="1">
    <source>
        <dbReference type="SAM" id="MobiDB-lite"/>
    </source>
</evidence>
<comment type="caution">
    <text evidence="3">The sequence shown here is derived from an EMBL/GenBank/DDBJ whole genome shotgun (WGS) entry which is preliminary data.</text>
</comment>
<protein>
    <submittedName>
        <fullName evidence="3">PPM-type phosphatase domain-containing protein</fullName>
    </submittedName>
</protein>
<dbReference type="PROSITE" id="PS51746">
    <property type="entry name" value="PPM_2"/>
    <property type="match status" value="1"/>
</dbReference>
<gene>
    <name evidence="3" type="ORF">HaLaN_13280</name>
</gene>
<feature type="domain" description="PPM-type phosphatase" evidence="2">
    <location>
        <begin position="1"/>
        <end position="76"/>
    </location>
</feature>
<dbReference type="InterPro" id="IPR001932">
    <property type="entry name" value="PPM-type_phosphatase-like_dom"/>
</dbReference>
<name>A0A699Z2J8_HAELA</name>
<dbReference type="SUPFAM" id="SSF81606">
    <property type="entry name" value="PP2C-like"/>
    <property type="match status" value="1"/>
</dbReference>
<dbReference type="InterPro" id="IPR015655">
    <property type="entry name" value="PP2C"/>
</dbReference>
<feature type="non-terminal residue" evidence="3">
    <location>
        <position position="1"/>
    </location>
</feature>
<sequence>MLSRAEEDDFLLLASDGLWDVLANQEAISLAMRCMNRAWEKGATRKAAARIAASVLTKAAIDRGSKDNITVVIIDLKTPQPMSSNHEPSSTCATEDVTTCL</sequence>